<feature type="domain" description="4'-phosphopantetheinyl transferase" evidence="2">
    <location>
        <begin position="6"/>
        <end position="77"/>
    </location>
</feature>
<gene>
    <name evidence="3" type="ORF">ORG12_07805</name>
</gene>
<dbReference type="RefSeq" id="WP_214518855.1">
    <property type="nucleotide sequence ID" value="NZ_CP104934.1"/>
</dbReference>
<evidence type="ECO:0000313" key="3">
    <source>
        <dbReference type="EMBL" id="MCX2848572.1"/>
    </source>
</evidence>
<dbReference type="InterPro" id="IPR008278">
    <property type="entry name" value="4-PPantetheinyl_Trfase_dom"/>
</dbReference>
<proteinExistence type="predicted"/>
<evidence type="ECO:0000313" key="4">
    <source>
        <dbReference type="Proteomes" id="UP001207276"/>
    </source>
</evidence>
<protein>
    <submittedName>
        <fullName evidence="3">4'-phosphopantetheinyl transferase superfamily protein</fullName>
    </submittedName>
</protein>
<evidence type="ECO:0000259" key="2">
    <source>
        <dbReference type="Pfam" id="PF01648"/>
    </source>
</evidence>
<accession>A0ABT3S289</accession>
<comment type="caution">
    <text evidence="3">The sequence shown here is derived from an EMBL/GenBank/DDBJ whole genome shotgun (WGS) entry which is preliminary data.</text>
</comment>
<dbReference type="Proteomes" id="UP001207276">
    <property type="component" value="Unassembled WGS sequence"/>
</dbReference>
<dbReference type="Gene3D" id="3.90.470.20">
    <property type="entry name" value="4'-phosphopantetheinyl transferase domain"/>
    <property type="match status" value="1"/>
</dbReference>
<dbReference type="SUPFAM" id="SSF56214">
    <property type="entry name" value="4'-phosphopantetheinyl transferase"/>
    <property type="match status" value="1"/>
</dbReference>
<reference evidence="3 4" key="1">
    <citation type="submission" date="2022-11" db="EMBL/GenBank/DDBJ databases">
        <title>Taxonomy of Curtobacterium flaccumfaciens.</title>
        <authorList>
            <person name="Osdaghi E."/>
            <person name="Taghavi S.M."/>
            <person name="Hamidizade M."/>
            <person name="Abachi H."/>
            <person name="Fazliarab A."/>
            <person name="Baeyen S."/>
            <person name="Portier P."/>
            <person name="Van Vaerenbergh J."/>
            <person name="Jacques M.-A."/>
        </authorList>
    </citation>
    <scope>NUCLEOTIDE SEQUENCE [LARGE SCALE GENOMIC DNA]</scope>
    <source>
        <strain evidence="3 4">LMG 3715</strain>
    </source>
</reference>
<dbReference type="EMBL" id="JAPJDE010000002">
    <property type="protein sequence ID" value="MCX2848572.1"/>
    <property type="molecule type" value="Genomic_DNA"/>
</dbReference>
<evidence type="ECO:0000256" key="1">
    <source>
        <dbReference type="ARBA" id="ARBA00022679"/>
    </source>
</evidence>
<sequence length="126" mass="13939">MDAGRRVGIDLERIADAPNVLNPALLKLAAHPYERAALLHSDNVRRSFSTMWVRKEAATKLLGSGIRLPFSELDARRSPIPHDPPIWIQPLLRGNGHFAAALAADFDISTITISEHPSQLTQTDRN</sequence>
<keyword evidence="4" id="KW-1185">Reference proteome</keyword>
<name>A0ABT3S289_9MICO</name>
<dbReference type="Pfam" id="PF01648">
    <property type="entry name" value="ACPS"/>
    <property type="match status" value="1"/>
</dbReference>
<keyword evidence="1 3" id="KW-0808">Transferase</keyword>
<dbReference type="InterPro" id="IPR037143">
    <property type="entry name" value="4-PPantetheinyl_Trfase_dom_sf"/>
</dbReference>
<organism evidence="3 4">
    <name type="scientific">Curtobacterium poinsettiae</name>
    <dbReference type="NCBI Taxonomy" id="159612"/>
    <lineage>
        <taxon>Bacteria</taxon>
        <taxon>Bacillati</taxon>
        <taxon>Actinomycetota</taxon>
        <taxon>Actinomycetes</taxon>
        <taxon>Micrococcales</taxon>
        <taxon>Microbacteriaceae</taxon>
        <taxon>Curtobacterium</taxon>
    </lineage>
</organism>
<dbReference type="GO" id="GO:0016740">
    <property type="term" value="F:transferase activity"/>
    <property type="evidence" value="ECO:0007669"/>
    <property type="project" value="UniProtKB-KW"/>
</dbReference>